<evidence type="ECO:0000313" key="3">
    <source>
        <dbReference type="Proteomes" id="UP001305647"/>
    </source>
</evidence>
<gene>
    <name evidence="2" type="ORF">N658DRAFT_433061</name>
</gene>
<dbReference type="EMBL" id="MU863665">
    <property type="protein sequence ID" value="KAK4097914.1"/>
    <property type="molecule type" value="Genomic_DNA"/>
</dbReference>
<reference evidence="2" key="1">
    <citation type="journal article" date="2023" name="Mol. Phylogenet. Evol.">
        <title>Genome-scale phylogeny and comparative genomics of the fungal order Sordariales.</title>
        <authorList>
            <person name="Hensen N."/>
            <person name="Bonometti L."/>
            <person name="Westerberg I."/>
            <person name="Brannstrom I.O."/>
            <person name="Guillou S."/>
            <person name="Cros-Aarteil S."/>
            <person name="Calhoun S."/>
            <person name="Haridas S."/>
            <person name="Kuo A."/>
            <person name="Mondo S."/>
            <person name="Pangilinan J."/>
            <person name="Riley R."/>
            <person name="LaButti K."/>
            <person name="Andreopoulos B."/>
            <person name="Lipzen A."/>
            <person name="Chen C."/>
            <person name="Yan M."/>
            <person name="Daum C."/>
            <person name="Ng V."/>
            <person name="Clum A."/>
            <person name="Steindorff A."/>
            <person name="Ohm R.A."/>
            <person name="Martin F."/>
            <person name="Silar P."/>
            <person name="Natvig D.O."/>
            <person name="Lalanne C."/>
            <person name="Gautier V."/>
            <person name="Ament-Velasquez S.L."/>
            <person name="Kruys A."/>
            <person name="Hutchinson M.I."/>
            <person name="Powell A.J."/>
            <person name="Barry K."/>
            <person name="Miller A.N."/>
            <person name="Grigoriev I.V."/>
            <person name="Debuchy R."/>
            <person name="Gladieux P."/>
            <person name="Hiltunen Thoren M."/>
            <person name="Johannesson H."/>
        </authorList>
    </citation>
    <scope>NUCLEOTIDE SEQUENCE</scope>
    <source>
        <strain evidence="2">CBS 757.83</strain>
    </source>
</reference>
<dbReference type="Proteomes" id="UP001305647">
    <property type="component" value="Unassembled WGS sequence"/>
</dbReference>
<dbReference type="SUPFAM" id="SSF52317">
    <property type="entry name" value="Class I glutamine amidotransferase-like"/>
    <property type="match status" value="1"/>
</dbReference>
<keyword evidence="3" id="KW-1185">Reference proteome</keyword>
<dbReference type="InterPro" id="IPR029062">
    <property type="entry name" value="Class_I_gatase-like"/>
</dbReference>
<dbReference type="AlphaFoldDB" id="A0AAN6PTY6"/>
<accession>A0AAN6PTY6</accession>
<reference evidence="2" key="2">
    <citation type="submission" date="2023-05" db="EMBL/GenBank/DDBJ databases">
        <authorList>
            <consortium name="Lawrence Berkeley National Laboratory"/>
            <person name="Steindorff A."/>
            <person name="Hensen N."/>
            <person name="Bonometti L."/>
            <person name="Westerberg I."/>
            <person name="Brannstrom I.O."/>
            <person name="Guillou S."/>
            <person name="Cros-Aarteil S."/>
            <person name="Calhoun S."/>
            <person name="Haridas S."/>
            <person name="Kuo A."/>
            <person name="Mondo S."/>
            <person name="Pangilinan J."/>
            <person name="Riley R."/>
            <person name="Labutti K."/>
            <person name="Andreopoulos B."/>
            <person name="Lipzen A."/>
            <person name="Chen C."/>
            <person name="Yanf M."/>
            <person name="Daum C."/>
            <person name="Ng V."/>
            <person name="Clum A."/>
            <person name="Ohm R."/>
            <person name="Martin F."/>
            <person name="Silar P."/>
            <person name="Natvig D."/>
            <person name="Lalanne C."/>
            <person name="Gautier V."/>
            <person name="Ament-Velasquez S.L."/>
            <person name="Kruys A."/>
            <person name="Hutchinson M.I."/>
            <person name="Powell A.J."/>
            <person name="Barry K."/>
            <person name="Miller A.N."/>
            <person name="Grigoriev I.V."/>
            <person name="Debuchy R."/>
            <person name="Gladieux P."/>
            <person name="Thoren M.H."/>
            <person name="Johannesson H."/>
        </authorList>
    </citation>
    <scope>NUCLEOTIDE SEQUENCE</scope>
    <source>
        <strain evidence="2">CBS 757.83</strain>
    </source>
</reference>
<sequence length="205" mass="22077">MATTTRKTIRIGVFIPTECQLLDFACVDILGCMSHEYLTLAKDLAPGPIVGLAPNLRISYISRLQPGQAIPLTSSASVTCTHHISDPEVQPGQLDVVLVPGPDPLSNFDDIRDATDWLASHAARPETDILSICTGIYLCGAAGLLRGKKACGPRGVQGHLAKKFEGVQWVGEELRWVRDGNLWSSGESCYAPRHQLSLSKCGNKG</sequence>
<organism evidence="2 3">
    <name type="scientific">Parathielavia hyrcaniae</name>
    <dbReference type="NCBI Taxonomy" id="113614"/>
    <lineage>
        <taxon>Eukaryota</taxon>
        <taxon>Fungi</taxon>
        <taxon>Dikarya</taxon>
        <taxon>Ascomycota</taxon>
        <taxon>Pezizomycotina</taxon>
        <taxon>Sordariomycetes</taxon>
        <taxon>Sordariomycetidae</taxon>
        <taxon>Sordariales</taxon>
        <taxon>Chaetomiaceae</taxon>
        <taxon>Parathielavia</taxon>
    </lineage>
</organism>
<dbReference type="PANTHER" id="PTHR43130">
    <property type="entry name" value="ARAC-FAMILY TRANSCRIPTIONAL REGULATOR"/>
    <property type="match status" value="1"/>
</dbReference>
<feature type="domain" description="DJ-1/PfpI" evidence="1">
    <location>
        <begin position="67"/>
        <end position="191"/>
    </location>
</feature>
<dbReference type="PANTHER" id="PTHR43130:SF7">
    <property type="entry name" value="DJ-1_PFPI DOMAIN-CONTAINING PROTEIN"/>
    <property type="match status" value="1"/>
</dbReference>
<dbReference type="InterPro" id="IPR052158">
    <property type="entry name" value="INH-QAR"/>
</dbReference>
<proteinExistence type="predicted"/>
<protein>
    <recommendedName>
        <fullName evidence="1">DJ-1/PfpI domain-containing protein</fullName>
    </recommendedName>
</protein>
<comment type="caution">
    <text evidence="2">The sequence shown here is derived from an EMBL/GenBank/DDBJ whole genome shotgun (WGS) entry which is preliminary data.</text>
</comment>
<name>A0AAN6PTY6_9PEZI</name>
<dbReference type="Pfam" id="PF01965">
    <property type="entry name" value="DJ-1_PfpI"/>
    <property type="match status" value="1"/>
</dbReference>
<dbReference type="InterPro" id="IPR002818">
    <property type="entry name" value="DJ-1/PfpI"/>
</dbReference>
<evidence type="ECO:0000259" key="1">
    <source>
        <dbReference type="Pfam" id="PF01965"/>
    </source>
</evidence>
<evidence type="ECO:0000313" key="2">
    <source>
        <dbReference type="EMBL" id="KAK4097914.1"/>
    </source>
</evidence>
<dbReference type="Gene3D" id="3.40.50.880">
    <property type="match status" value="1"/>
</dbReference>